<dbReference type="SUPFAM" id="SSF55961">
    <property type="entry name" value="Bet v1-like"/>
    <property type="match status" value="1"/>
</dbReference>
<name>A0A9E5MKV4_9MICO</name>
<sequence>MTVIDVQKDTTALTLTFVAEFDAPVDRVWQLWADPRKLERWWGPPEWPATFTRHELHEGGTVNYHMTGPDGTIAGGWWTVTAVDAPRMLAFDDGFAADDGQPHPDMPVTHAVVTLEPVDERRTCQTLVSTFPSLESLEELAAMGMEEGMRQAMSQADAILAEG</sequence>
<dbReference type="AlphaFoldDB" id="A0A9E5MKV4"/>
<reference evidence="3 4" key="1">
    <citation type="submission" date="2019-06" db="EMBL/GenBank/DDBJ databases">
        <authorList>
            <person name="De-Chao Zhang Q."/>
        </authorList>
    </citation>
    <scope>NUCLEOTIDE SEQUENCE [LARGE SCALE GENOMIC DNA]</scope>
    <source>
        <strain evidence="3 4">KN1116</strain>
    </source>
</reference>
<dbReference type="CDD" id="cd07814">
    <property type="entry name" value="SRPBCC_CalC_Aha1-like"/>
    <property type="match status" value="1"/>
</dbReference>
<dbReference type="EMBL" id="VIKT02000010">
    <property type="protein sequence ID" value="NHF63076.1"/>
    <property type="molecule type" value="Genomic_DNA"/>
</dbReference>
<feature type="domain" description="Activator of Hsp90 ATPase homologue 1/2-like C-terminal" evidence="2">
    <location>
        <begin position="22"/>
        <end position="160"/>
    </location>
</feature>
<evidence type="ECO:0000256" key="1">
    <source>
        <dbReference type="ARBA" id="ARBA00006817"/>
    </source>
</evidence>
<dbReference type="OrthoDB" id="3365660at2"/>
<accession>A0A9E5MKV4</accession>
<gene>
    <name evidence="3" type="ORF">FK219_007460</name>
</gene>
<comment type="caution">
    <text evidence="3">The sequence shown here is derived from an EMBL/GenBank/DDBJ whole genome shotgun (WGS) entry which is preliminary data.</text>
</comment>
<protein>
    <submittedName>
        <fullName evidence="3">SRPBCC domain-containing protein</fullName>
    </submittedName>
</protein>
<evidence type="ECO:0000313" key="4">
    <source>
        <dbReference type="Proteomes" id="UP000818266"/>
    </source>
</evidence>
<dbReference type="Proteomes" id="UP000818266">
    <property type="component" value="Unassembled WGS sequence"/>
</dbReference>
<proteinExistence type="inferred from homology"/>
<dbReference type="Pfam" id="PF08327">
    <property type="entry name" value="AHSA1"/>
    <property type="match status" value="1"/>
</dbReference>
<evidence type="ECO:0000313" key="3">
    <source>
        <dbReference type="EMBL" id="NHF63076.1"/>
    </source>
</evidence>
<dbReference type="RefSeq" id="WP_152583565.1">
    <property type="nucleotide sequence ID" value="NZ_VIKT02000010.1"/>
</dbReference>
<reference evidence="3 4" key="2">
    <citation type="submission" date="2020-03" db="EMBL/GenBank/DDBJ databases">
        <title>Chryseoglobus sp. isolated from a deep-sea seamount.</title>
        <authorList>
            <person name="Zhang D.-C."/>
        </authorList>
    </citation>
    <scope>NUCLEOTIDE SEQUENCE [LARGE SCALE GENOMIC DNA]</scope>
    <source>
        <strain evidence="3 4">KN1116</strain>
    </source>
</reference>
<evidence type="ECO:0000259" key="2">
    <source>
        <dbReference type="Pfam" id="PF08327"/>
    </source>
</evidence>
<dbReference type="InterPro" id="IPR023393">
    <property type="entry name" value="START-like_dom_sf"/>
</dbReference>
<comment type="similarity">
    <text evidence="1">Belongs to the AHA1 family.</text>
</comment>
<dbReference type="Gene3D" id="3.30.530.20">
    <property type="match status" value="1"/>
</dbReference>
<keyword evidence="4" id="KW-1185">Reference proteome</keyword>
<organism evidence="3 4">
    <name type="scientific">Microcella pacifica</name>
    <dbReference type="NCBI Taxonomy" id="2591847"/>
    <lineage>
        <taxon>Bacteria</taxon>
        <taxon>Bacillati</taxon>
        <taxon>Actinomycetota</taxon>
        <taxon>Actinomycetes</taxon>
        <taxon>Micrococcales</taxon>
        <taxon>Microbacteriaceae</taxon>
        <taxon>Microcella</taxon>
    </lineage>
</organism>
<dbReference type="InterPro" id="IPR013538">
    <property type="entry name" value="ASHA1/2-like_C"/>
</dbReference>